<protein>
    <submittedName>
        <fullName evidence="2">Deazaflavin-dependent oxidoreductase, nitroreductase family</fullName>
    </submittedName>
</protein>
<evidence type="ECO:0000256" key="1">
    <source>
        <dbReference type="SAM" id="MobiDB-lite"/>
    </source>
</evidence>
<evidence type="ECO:0000313" key="2">
    <source>
        <dbReference type="EMBL" id="SCG70178.1"/>
    </source>
</evidence>
<dbReference type="InterPro" id="IPR004378">
    <property type="entry name" value="F420H2_quin_Rdtase"/>
</dbReference>
<gene>
    <name evidence="2" type="ORF">GA0070613_4725</name>
</gene>
<feature type="region of interest" description="Disordered" evidence="1">
    <location>
        <begin position="124"/>
        <end position="157"/>
    </location>
</feature>
<sequence>MVLPRRLARFNRVVTNRVTGPLAGWLPGFGVIIHRGRRSGREYRTPINIFRTSDGYVAALTYGVTDWARNVLAAGGCELEIRGRRARLTSPRLVHDPTRRDMPPVVRQVVGMIGATDFIHLRSAPDADQVDATRREPAQPPAARRAARSRSTPRPPP</sequence>
<dbReference type="NCBIfam" id="TIGR00026">
    <property type="entry name" value="hi_GC_TIGR00026"/>
    <property type="match status" value="1"/>
</dbReference>
<dbReference type="Proteomes" id="UP000198221">
    <property type="component" value="Chromosome I"/>
</dbReference>
<proteinExistence type="predicted"/>
<feature type="compositionally biased region" description="Low complexity" evidence="1">
    <location>
        <begin position="141"/>
        <end position="157"/>
    </location>
</feature>
<dbReference type="Gene3D" id="2.30.110.10">
    <property type="entry name" value="Electron Transport, Fmn-binding Protein, Chain A"/>
    <property type="match status" value="1"/>
</dbReference>
<dbReference type="EMBL" id="LT607754">
    <property type="protein sequence ID" value="SCG70178.1"/>
    <property type="molecule type" value="Genomic_DNA"/>
</dbReference>
<evidence type="ECO:0000313" key="3">
    <source>
        <dbReference type="Proteomes" id="UP000198221"/>
    </source>
</evidence>
<dbReference type="InterPro" id="IPR012349">
    <property type="entry name" value="Split_barrel_FMN-bd"/>
</dbReference>
<feature type="compositionally biased region" description="Basic and acidic residues" evidence="1">
    <location>
        <begin position="124"/>
        <end position="137"/>
    </location>
</feature>
<keyword evidence="3" id="KW-1185">Reference proteome</keyword>
<dbReference type="OrthoDB" id="3778270at2"/>
<dbReference type="AlphaFoldDB" id="A0A1C5JI59"/>
<reference evidence="3" key="1">
    <citation type="submission" date="2016-06" db="EMBL/GenBank/DDBJ databases">
        <authorList>
            <person name="Varghese N."/>
            <person name="Submissions Spin"/>
        </authorList>
    </citation>
    <scope>NUCLEOTIDE SEQUENCE [LARGE SCALE GENOMIC DNA]</scope>
    <source>
        <strain evidence="3">DSM 43819</strain>
    </source>
</reference>
<name>A0A1C5JI59_9ACTN</name>
<dbReference type="GO" id="GO:0016491">
    <property type="term" value="F:oxidoreductase activity"/>
    <property type="evidence" value="ECO:0007669"/>
    <property type="project" value="InterPro"/>
</dbReference>
<dbReference type="Pfam" id="PF04075">
    <property type="entry name" value="F420H2_quin_red"/>
    <property type="match status" value="1"/>
</dbReference>
<accession>A0A1C5JI59</accession>
<organism evidence="2 3">
    <name type="scientific">Micromonospora inositola</name>
    <dbReference type="NCBI Taxonomy" id="47865"/>
    <lineage>
        <taxon>Bacteria</taxon>
        <taxon>Bacillati</taxon>
        <taxon>Actinomycetota</taxon>
        <taxon>Actinomycetes</taxon>
        <taxon>Micromonosporales</taxon>
        <taxon>Micromonosporaceae</taxon>
        <taxon>Micromonospora</taxon>
    </lineage>
</organism>